<dbReference type="PATRIC" id="fig|1265313.6.peg.2721"/>
<evidence type="ECO:0000313" key="5">
    <source>
        <dbReference type="Proteomes" id="UP000029640"/>
    </source>
</evidence>
<keyword evidence="3" id="KW-1133">Transmembrane helix</keyword>
<name>A0A095XSJ5_9GAMM</name>
<keyword evidence="1 2" id="KW-0808">Transferase</keyword>
<dbReference type="InterPro" id="IPR048254">
    <property type="entry name" value="CDP_ALCOHOL_P_TRANSF_CS"/>
</dbReference>
<evidence type="ECO:0000256" key="2">
    <source>
        <dbReference type="RuleBase" id="RU003750"/>
    </source>
</evidence>
<dbReference type="InterPro" id="IPR043130">
    <property type="entry name" value="CDP-OH_PTrfase_TM_dom"/>
</dbReference>
<dbReference type="eggNOG" id="COG0558">
    <property type="taxonomic scope" value="Bacteria"/>
</dbReference>
<dbReference type="STRING" id="1265313.HRUBRA_02764"/>
<dbReference type="HOGENOM" id="CLU_076605_1_0_6"/>
<dbReference type="GO" id="GO:0016020">
    <property type="term" value="C:membrane"/>
    <property type="evidence" value="ECO:0007669"/>
    <property type="project" value="InterPro"/>
</dbReference>
<accession>A0A095XSJ5</accession>
<feature type="transmembrane region" description="Helical" evidence="3">
    <location>
        <begin position="100"/>
        <end position="119"/>
    </location>
</feature>
<feature type="transmembrane region" description="Helical" evidence="3">
    <location>
        <begin position="44"/>
        <end position="62"/>
    </location>
</feature>
<protein>
    <submittedName>
        <fullName evidence="4">CDP-alcohol phosphatidyltransferase</fullName>
    </submittedName>
</protein>
<dbReference type="PROSITE" id="PS00379">
    <property type="entry name" value="CDP_ALCOHOL_P_TRANSF"/>
    <property type="match status" value="1"/>
</dbReference>
<keyword evidence="3" id="KW-0472">Membrane</keyword>
<keyword evidence="5" id="KW-1185">Reference proteome</keyword>
<evidence type="ECO:0000256" key="1">
    <source>
        <dbReference type="ARBA" id="ARBA00022679"/>
    </source>
</evidence>
<proteinExistence type="inferred from homology"/>
<gene>
    <name evidence="4" type="ORF">HRUBRA_02764</name>
</gene>
<dbReference type="Proteomes" id="UP000029640">
    <property type="component" value="Unassembled WGS sequence"/>
</dbReference>
<feature type="transmembrane region" description="Helical" evidence="3">
    <location>
        <begin position="74"/>
        <end position="94"/>
    </location>
</feature>
<dbReference type="EMBL" id="AUVB01000088">
    <property type="protein sequence ID" value="KGE02626.1"/>
    <property type="molecule type" value="Genomic_DNA"/>
</dbReference>
<dbReference type="Pfam" id="PF01066">
    <property type="entry name" value="CDP-OH_P_transf"/>
    <property type="match status" value="1"/>
</dbReference>
<dbReference type="AlphaFoldDB" id="A0A095XSJ5"/>
<feature type="transmembrane region" description="Helical" evidence="3">
    <location>
        <begin position="215"/>
        <end position="236"/>
    </location>
</feature>
<feature type="transmembrane region" description="Helical" evidence="3">
    <location>
        <begin position="140"/>
        <end position="161"/>
    </location>
</feature>
<dbReference type="Gene3D" id="1.20.120.1760">
    <property type="match status" value="1"/>
</dbReference>
<dbReference type="GO" id="GO:0008654">
    <property type="term" value="P:phospholipid biosynthetic process"/>
    <property type="evidence" value="ECO:0007669"/>
    <property type="project" value="InterPro"/>
</dbReference>
<comment type="similarity">
    <text evidence="2">Belongs to the CDP-alcohol phosphatidyltransferase class-I family.</text>
</comment>
<reference evidence="4 5" key="1">
    <citation type="journal article" date="2014" name="Genome Announc.">
        <title>Genome Sequence of Gammaproteobacterial Pseudohaliea rubra Type Strain DSM 19751, Isolated from Coastal Seawater of the Mediterranean Sea.</title>
        <authorList>
            <person name="Spring S."/>
            <person name="Fiebig A."/>
            <person name="Riedel T."/>
            <person name="Goker M."/>
            <person name="Klenk H.P."/>
        </authorList>
    </citation>
    <scope>NUCLEOTIDE SEQUENCE [LARGE SCALE GENOMIC DNA]</scope>
    <source>
        <strain evidence="4 5">DSM 19751</strain>
    </source>
</reference>
<sequence>MPGEGAVTGPLPAGPVVRLLAASLGGALILPAAGYLLVGAAPGALALAMAGYLCGVMLVTALMRRAYPFADLGLGNVVTLARLVLTSALLAPLVAPGVRWGIVGLALLALFLDGVDGWLARRQGRESPFGARFDMEVDAAFGLILAANAFLAGSGGPAVLLLGLPRYAFAAAARAWPWLARALPERTGRKVVCVVQLGALIALQLPALPAPAAGALVSAALAALSWSFGRDVLWLWRARP</sequence>
<evidence type="ECO:0000313" key="4">
    <source>
        <dbReference type="EMBL" id="KGE02626.1"/>
    </source>
</evidence>
<dbReference type="InterPro" id="IPR000462">
    <property type="entry name" value="CDP-OH_P_trans"/>
</dbReference>
<organism evidence="4 5">
    <name type="scientific">Pseudohaliea rubra DSM 19751</name>
    <dbReference type="NCBI Taxonomy" id="1265313"/>
    <lineage>
        <taxon>Bacteria</taxon>
        <taxon>Pseudomonadati</taxon>
        <taxon>Pseudomonadota</taxon>
        <taxon>Gammaproteobacteria</taxon>
        <taxon>Cellvibrionales</taxon>
        <taxon>Halieaceae</taxon>
        <taxon>Pseudohaliea</taxon>
    </lineage>
</organism>
<dbReference type="RefSeq" id="WP_201771583.1">
    <property type="nucleotide sequence ID" value="NZ_KN234771.1"/>
</dbReference>
<dbReference type="GO" id="GO:0016780">
    <property type="term" value="F:phosphotransferase activity, for other substituted phosphate groups"/>
    <property type="evidence" value="ECO:0007669"/>
    <property type="project" value="InterPro"/>
</dbReference>
<evidence type="ECO:0000256" key="3">
    <source>
        <dbReference type="SAM" id="Phobius"/>
    </source>
</evidence>
<keyword evidence="3" id="KW-0812">Transmembrane</keyword>
<comment type="caution">
    <text evidence="4">The sequence shown here is derived from an EMBL/GenBank/DDBJ whole genome shotgun (WGS) entry which is preliminary data.</text>
</comment>